<protein>
    <submittedName>
        <fullName evidence="1">Uncharacterized protein</fullName>
    </submittedName>
</protein>
<keyword evidence="2" id="KW-1185">Reference proteome</keyword>
<accession>A0A2T3AKM8</accession>
<dbReference type="EMBL" id="KZ678379">
    <property type="protein sequence ID" value="PSS02167.1"/>
    <property type="molecule type" value="Genomic_DNA"/>
</dbReference>
<dbReference type="OrthoDB" id="2326446at2759"/>
<proteinExistence type="predicted"/>
<reference evidence="1 2" key="1">
    <citation type="journal article" date="2018" name="Mycol. Prog.">
        <title>Coniella lustricola, a new species from submerged detritus.</title>
        <authorList>
            <person name="Raudabaugh D.B."/>
            <person name="Iturriaga T."/>
            <person name="Carver A."/>
            <person name="Mondo S."/>
            <person name="Pangilinan J."/>
            <person name="Lipzen A."/>
            <person name="He G."/>
            <person name="Amirebrahimi M."/>
            <person name="Grigoriev I.V."/>
            <person name="Miller A.N."/>
        </authorList>
    </citation>
    <scope>NUCLEOTIDE SEQUENCE [LARGE SCALE GENOMIC DNA]</scope>
    <source>
        <strain evidence="1 2">B22-T-1</strain>
    </source>
</reference>
<organism evidence="1 2">
    <name type="scientific">Coniella lustricola</name>
    <dbReference type="NCBI Taxonomy" id="2025994"/>
    <lineage>
        <taxon>Eukaryota</taxon>
        <taxon>Fungi</taxon>
        <taxon>Dikarya</taxon>
        <taxon>Ascomycota</taxon>
        <taxon>Pezizomycotina</taxon>
        <taxon>Sordariomycetes</taxon>
        <taxon>Sordariomycetidae</taxon>
        <taxon>Diaporthales</taxon>
        <taxon>Schizoparmaceae</taxon>
        <taxon>Coniella</taxon>
    </lineage>
</organism>
<sequence length="123" mass="14310">MSPQPPTPNPVIKLNPWDYTLDQHIERVYLQRPSCGWRSEEVHEKWVQQSKEDLKTLYWVVLDDELPERKNPNTTVWVAGLYISKPLQSRGLCRASMHQAEQLAPIAFTTPPPPPPTEQEQQR</sequence>
<evidence type="ECO:0000313" key="2">
    <source>
        <dbReference type="Proteomes" id="UP000241462"/>
    </source>
</evidence>
<dbReference type="AlphaFoldDB" id="A0A2T3AKM8"/>
<name>A0A2T3AKM8_9PEZI</name>
<dbReference type="Proteomes" id="UP000241462">
    <property type="component" value="Unassembled WGS sequence"/>
</dbReference>
<evidence type="ECO:0000313" key="1">
    <source>
        <dbReference type="EMBL" id="PSS02167.1"/>
    </source>
</evidence>
<gene>
    <name evidence="1" type="ORF">BD289DRAFT_479066</name>
</gene>
<dbReference type="InParanoid" id="A0A2T3AKM8"/>